<dbReference type="InterPro" id="IPR019004">
    <property type="entry name" value="YqeY/Aim41"/>
</dbReference>
<evidence type="ECO:0000256" key="3">
    <source>
        <dbReference type="RuleBase" id="RU365099"/>
    </source>
</evidence>
<dbReference type="Proteomes" id="UP000094389">
    <property type="component" value="Unassembled WGS sequence"/>
</dbReference>
<dbReference type="EMBL" id="KV453926">
    <property type="protein sequence ID" value="ODV75580.1"/>
    <property type="molecule type" value="Genomic_DNA"/>
</dbReference>
<name>A0A0H5C440_CYBJN</name>
<dbReference type="OrthoDB" id="538640at2759"/>
<evidence type="ECO:0000313" key="6">
    <source>
        <dbReference type="Proteomes" id="UP000038830"/>
    </source>
</evidence>
<dbReference type="OMA" id="CIRTINS"/>
<dbReference type="PANTHER" id="PTHR28055:SF1">
    <property type="entry name" value="ALTERED INHERITANCE OF MITOCHONDRIA PROTEIN 41, MITOCHONDRIAL"/>
    <property type="match status" value="1"/>
</dbReference>
<protein>
    <recommendedName>
        <fullName evidence="3">Altered inheritance of mitochondria protein 41</fullName>
    </recommendedName>
</protein>
<dbReference type="AlphaFoldDB" id="A0A0H5C440"/>
<organism evidence="4 6">
    <name type="scientific">Cyberlindnera jadinii (strain ATCC 18201 / CBS 1600 / BCRC 20928 / JCM 3617 / NBRC 0987 / NRRL Y-1542)</name>
    <name type="common">Torula yeast</name>
    <name type="synonym">Candida utilis</name>
    <dbReference type="NCBI Taxonomy" id="983966"/>
    <lineage>
        <taxon>Eukaryota</taxon>
        <taxon>Fungi</taxon>
        <taxon>Dikarya</taxon>
        <taxon>Ascomycota</taxon>
        <taxon>Saccharomycotina</taxon>
        <taxon>Saccharomycetes</taxon>
        <taxon>Phaffomycetales</taxon>
        <taxon>Phaffomycetaceae</taxon>
        <taxon>Cyberlindnera</taxon>
    </lineage>
</organism>
<evidence type="ECO:0000256" key="2">
    <source>
        <dbReference type="ARBA" id="ARBA00023128"/>
    </source>
</evidence>
<dbReference type="EMBL" id="CDQK01000003">
    <property type="protein sequence ID" value="CEP22701.1"/>
    <property type="molecule type" value="Genomic_DNA"/>
</dbReference>
<evidence type="ECO:0000313" key="7">
    <source>
        <dbReference type="Proteomes" id="UP000094389"/>
    </source>
</evidence>
<evidence type="ECO:0000256" key="1">
    <source>
        <dbReference type="ARBA" id="ARBA00007538"/>
    </source>
</evidence>
<evidence type="ECO:0000313" key="5">
    <source>
        <dbReference type="EMBL" id="ODV75580.1"/>
    </source>
</evidence>
<reference evidence="5 7" key="3">
    <citation type="journal article" date="2016" name="Proc. Natl. Acad. Sci. U.S.A.">
        <title>Comparative genomics of biotechnologically important yeasts.</title>
        <authorList>
            <person name="Riley R."/>
            <person name="Haridas S."/>
            <person name="Wolfe K.H."/>
            <person name="Lopes M.R."/>
            <person name="Hittinger C.T."/>
            <person name="Goeker M."/>
            <person name="Salamov A.A."/>
            <person name="Wisecaver J.H."/>
            <person name="Long T.M."/>
            <person name="Calvey C.H."/>
            <person name="Aerts A.L."/>
            <person name="Barry K.W."/>
            <person name="Choi C."/>
            <person name="Clum A."/>
            <person name="Coughlan A.Y."/>
            <person name="Deshpande S."/>
            <person name="Douglass A.P."/>
            <person name="Hanson S.J."/>
            <person name="Klenk H.-P."/>
            <person name="LaButti K.M."/>
            <person name="Lapidus A."/>
            <person name="Lindquist E.A."/>
            <person name="Lipzen A.M."/>
            <person name="Meier-Kolthoff J.P."/>
            <person name="Ohm R.A."/>
            <person name="Otillar R.P."/>
            <person name="Pangilinan J.L."/>
            <person name="Peng Y."/>
            <person name="Rokas A."/>
            <person name="Rosa C.A."/>
            <person name="Scheuner C."/>
            <person name="Sibirny A.A."/>
            <person name="Slot J.C."/>
            <person name="Stielow J.B."/>
            <person name="Sun H."/>
            <person name="Kurtzman C.P."/>
            <person name="Blackwell M."/>
            <person name="Grigoriev I.V."/>
            <person name="Jeffries T.W."/>
        </authorList>
    </citation>
    <scope>NUCLEOTIDE SEQUENCE [LARGE SCALE GENOMIC DNA]</scope>
    <source>
        <strain evidence="7">ATCC 18201 / CBS 1600 / BCRC 20928 / JCM 3617 / NBRC 0987 / NRRL Y-1542</strain>
        <strain evidence="5">NRRL Y-1542</strain>
    </source>
</reference>
<keyword evidence="7" id="KW-1185">Reference proteome</keyword>
<dbReference type="PANTHER" id="PTHR28055">
    <property type="entry name" value="ALTERED INHERITANCE OF MITOCHONDRIA PROTEIN 41, MITOCHONDRIAL"/>
    <property type="match status" value="1"/>
</dbReference>
<dbReference type="STRING" id="983966.A0A0H5C440"/>
<sequence length="169" mass="19651">MFVPRQFIRFQSSTAYKSTVSLLKTDLKTAMKEKNALKKDTVKGLLSLIKNKEIDTKESQHTEFLLYELFSKAISQRRDSIKEYTELKRPELAQKEQDEIEVIQGYLKQLPVASEEEVQAKVTELLEKLNAKDLKLNQIFKQVPWDTVKNEWKASESSVRAAIVKQMKK</sequence>
<comment type="subcellular location">
    <subcellularLocation>
        <location evidence="3">Mitochondrion</location>
    </subcellularLocation>
</comment>
<dbReference type="Proteomes" id="UP000038830">
    <property type="component" value="Unassembled WGS sequence"/>
</dbReference>
<keyword evidence="2 3" id="KW-0496">Mitochondrion</keyword>
<dbReference type="InterPro" id="IPR003789">
    <property type="entry name" value="Asn/Gln_tRNA_amidoTrase-B-like"/>
</dbReference>
<reference evidence="6" key="2">
    <citation type="journal article" date="2015" name="J. Biotechnol.">
        <title>The structure of the Cyberlindnera jadinii genome and its relation to Candida utilis analyzed by the occurrence of single nucleotide polymorphisms.</title>
        <authorList>
            <person name="Rupp O."/>
            <person name="Brinkrolf K."/>
            <person name="Buerth C."/>
            <person name="Kunigo M."/>
            <person name="Schneider J."/>
            <person name="Jaenicke S."/>
            <person name="Goesmann A."/>
            <person name="Puehler A."/>
            <person name="Jaeger K.-E."/>
            <person name="Ernst J.F."/>
        </authorList>
    </citation>
    <scope>NUCLEOTIDE SEQUENCE [LARGE SCALE GENOMIC DNA]</scope>
    <source>
        <strain evidence="6">ATCC 18201 / CBS 1600 / BCRC 20928 / JCM 3617 / NBRC 0987 / NRRL Y-1542</strain>
    </source>
</reference>
<dbReference type="SUPFAM" id="SSF89095">
    <property type="entry name" value="GatB/YqeY motif"/>
    <property type="match status" value="1"/>
</dbReference>
<dbReference type="GeneID" id="30988832"/>
<dbReference type="GO" id="GO:0016884">
    <property type="term" value="F:carbon-nitrogen ligase activity, with glutamine as amido-N-donor"/>
    <property type="evidence" value="ECO:0007669"/>
    <property type="project" value="UniProtKB-UniRule"/>
</dbReference>
<dbReference type="GO" id="GO:0005739">
    <property type="term" value="C:mitochondrion"/>
    <property type="evidence" value="ECO:0007669"/>
    <property type="project" value="UniProtKB-SubCell"/>
</dbReference>
<dbReference type="Pfam" id="PF09424">
    <property type="entry name" value="YqeY"/>
    <property type="match status" value="1"/>
</dbReference>
<comment type="similarity">
    <text evidence="1 3">Belongs to the AIM41 family.</text>
</comment>
<evidence type="ECO:0000313" key="4">
    <source>
        <dbReference type="EMBL" id="CEP22701.1"/>
    </source>
</evidence>
<dbReference type="Gene3D" id="1.10.1510.10">
    <property type="entry name" value="Uncharacterised protein YqeY/AIM41 PF09424, N-terminal domain"/>
    <property type="match status" value="1"/>
</dbReference>
<gene>
    <name evidence="3" type="primary">AIM41</name>
    <name evidence="4" type="ORF">BN1211_3106</name>
    <name evidence="5" type="ORF">CYBJADRAFT_166300</name>
</gene>
<accession>A0A0H5C440</accession>
<reference evidence="4" key="1">
    <citation type="submission" date="2014-12" db="EMBL/GenBank/DDBJ databases">
        <authorList>
            <person name="Jaenicke S."/>
        </authorList>
    </citation>
    <scope>NUCLEOTIDE SEQUENCE [LARGE SCALE GENOMIC DNA]</scope>
    <source>
        <strain evidence="4">CBS1600</strain>
    </source>
</reference>
<accession>A0A1E4S7X1</accession>
<dbReference type="InterPro" id="IPR042184">
    <property type="entry name" value="YqeY/Aim41_N"/>
</dbReference>
<proteinExistence type="inferred from homology"/>
<dbReference type="RefSeq" id="XP_020072619.1">
    <property type="nucleotide sequence ID" value="XM_020214436.1"/>
</dbReference>